<comment type="caution">
    <text evidence="2">The sequence shown here is derived from an EMBL/GenBank/DDBJ whole genome shotgun (WGS) entry which is preliminary data.</text>
</comment>
<evidence type="ECO:0000256" key="1">
    <source>
        <dbReference type="SAM" id="Phobius"/>
    </source>
</evidence>
<dbReference type="AlphaFoldDB" id="A0A3E0EP82"/>
<keyword evidence="3" id="KW-1185">Reference proteome</keyword>
<protein>
    <submittedName>
        <fullName evidence="2">Uncharacterized protein</fullName>
    </submittedName>
</protein>
<gene>
    <name evidence="2" type="ORF">C8P67_10315</name>
</gene>
<keyword evidence="1" id="KW-0812">Transmembrane</keyword>
<feature type="transmembrane region" description="Helical" evidence="1">
    <location>
        <begin position="79"/>
        <end position="99"/>
    </location>
</feature>
<keyword evidence="1" id="KW-1133">Transmembrane helix</keyword>
<proteinExistence type="predicted"/>
<dbReference type="EMBL" id="QUNI01000003">
    <property type="protein sequence ID" value="REH00048.1"/>
    <property type="molecule type" value="Genomic_DNA"/>
</dbReference>
<accession>A0A3E0EP82</accession>
<keyword evidence="1" id="KW-0472">Membrane</keyword>
<dbReference type="Proteomes" id="UP000257136">
    <property type="component" value="Unassembled WGS sequence"/>
</dbReference>
<sequence>MTKQKELGFRKKLRLPTATATNLGNSLNGKVVLYLDDLANPKNGVNLVPKPLYYQNVSRNNKKMRSIRKPLFYFEKLKFWDVIIFASYILLTIELCFFLRLAKVKRKIRVLHFML</sequence>
<organism evidence="2 3">
    <name type="scientific">Flavobacterium aquicola</name>
    <dbReference type="NCBI Taxonomy" id="1682742"/>
    <lineage>
        <taxon>Bacteria</taxon>
        <taxon>Pseudomonadati</taxon>
        <taxon>Bacteroidota</taxon>
        <taxon>Flavobacteriia</taxon>
        <taxon>Flavobacteriales</taxon>
        <taxon>Flavobacteriaceae</taxon>
        <taxon>Flavobacterium</taxon>
    </lineage>
</organism>
<evidence type="ECO:0000313" key="3">
    <source>
        <dbReference type="Proteomes" id="UP000257136"/>
    </source>
</evidence>
<name>A0A3E0EP82_9FLAO</name>
<reference evidence="2 3" key="1">
    <citation type="submission" date="2018-08" db="EMBL/GenBank/DDBJ databases">
        <title>Genomic Encyclopedia of Archaeal and Bacterial Type Strains, Phase II (KMG-II): from individual species to whole genera.</title>
        <authorList>
            <person name="Goeker M."/>
        </authorList>
    </citation>
    <scope>NUCLEOTIDE SEQUENCE [LARGE SCALE GENOMIC DNA]</scope>
    <source>
        <strain evidence="2 3">DSM 100880</strain>
    </source>
</reference>
<evidence type="ECO:0000313" key="2">
    <source>
        <dbReference type="EMBL" id="REH00048.1"/>
    </source>
</evidence>